<feature type="domain" description="OmpR/PhoB-type" evidence="7">
    <location>
        <begin position="1"/>
        <end position="91"/>
    </location>
</feature>
<feature type="DNA-binding region" description="OmpR/PhoB-type" evidence="5">
    <location>
        <begin position="1"/>
        <end position="91"/>
    </location>
</feature>
<evidence type="ECO:0000256" key="2">
    <source>
        <dbReference type="ARBA" id="ARBA00023015"/>
    </source>
</evidence>
<dbReference type="InterPro" id="IPR036388">
    <property type="entry name" value="WH-like_DNA-bd_sf"/>
</dbReference>
<dbReference type="Gene3D" id="1.10.10.10">
    <property type="entry name" value="Winged helix-like DNA-binding domain superfamily/Winged helix DNA-binding domain"/>
    <property type="match status" value="1"/>
</dbReference>
<proteinExistence type="inferred from homology"/>
<dbReference type="SMART" id="SM00862">
    <property type="entry name" value="Trans_reg_C"/>
    <property type="match status" value="1"/>
</dbReference>
<evidence type="ECO:0000256" key="6">
    <source>
        <dbReference type="SAM" id="MobiDB-lite"/>
    </source>
</evidence>
<dbReference type="CDD" id="cd15831">
    <property type="entry name" value="BTAD"/>
    <property type="match status" value="1"/>
</dbReference>
<keyword evidence="4" id="KW-0804">Transcription</keyword>
<dbReference type="Gene3D" id="1.25.40.10">
    <property type="entry name" value="Tetratricopeptide repeat domain"/>
    <property type="match status" value="2"/>
</dbReference>
<dbReference type="AlphaFoldDB" id="A0A562UQF7"/>
<accession>A0A562UQF7</accession>
<gene>
    <name evidence="8" type="ORF">LX16_4616</name>
</gene>
<name>A0A562UQF7_9ACTN</name>
<feature type="compositionally biased region" description="Polar residues" evidence="6">
    <location>
        <begin position="911"/>
        <end position="922"/>
    </location>
</feature>
<dbReference type="SUPFAM" id="SSF46894">
    <property type="entry name" value="C-terminal effector domain of the bipartite response regulators"/>
    <property type="match status" value="1"/>
</dbReference>
<evidence type="ECO:0000313" key="9">
    <source>
        <dbReference type="Proteomes" id="UP000321617"/>
    </source>
</evidence>
<dbReference type="Pfam" id="PF00486">
    <property type="entry name" value="Trans_reg_C"/>
    <property type="match status" value="1"/>
</dbReference>
<dbReference type="InterPro" id="IPR051677">
    <property type="entry name" value="AfsR-DnrI-RedD_regulator"/>
</dbReference>
<evidence type="ECO:0000256" key="3">
    <source>
        <dbReference type="ARBA" id="ARBA00023125"/>
    </source>
</evidence>
<evidence type="ECO:0000259" key="7">
    <source>
        <dbReference type="PROSITE" id="PS51755"/>
    </source>
</evidence>
<protein>
    <submittedName>
        <fullName evidence="8">DNA-binding SARP family transcriptional activator</fullName>
    </submittedName>
</protein>
<dbReference type="Pfam" id="PF13374">
    <property type="entry name" value="TPR_10"/>
    <property type="match status" value="1"/>
</dbReference>
<dbReference type="Gene3D" id="3.40.50.300">
    <property type="entry name" value="P-loop containing nucleotide triphosphate hydrolases"/>
    <property type="match status" value="1"/>
</dbReference>
<dbReference type="GO" id="GO:0043531">
    <property type="term" value="F:ADP binding"/>
    <property type="evidence" value="ECO:0007669"/>
    <property type="project" value="InterPro"/>
</dbReference>
<evidence type="ECO:0000256" key="1">
    <source>
        <dbReference type="ARBA" id="ARBA00005820"/>
    </source>
</evidence>
<dbReference type="SUPFAM" id="SSF52540">
    <property type="entry name" value="P-loop containing nucleoside triphosphate hydrolases"/>
    <property type="match status" value="1"/>
</dbReference>
<dbReference type="RefSeq" id="WP_147143050.1">
    <property type="nucleotide sequence ID" value="NZ_BAABIJ010000005.1"/>
</dbReference>
<dbReference type="Pfam" id="PF13424">
    <property type="entry name" value="TPR_12"/>
    <property type="match status" value="1"/>
</dbReference>
<dbReference type="SMART" id="SM01043">
    <property type="entry name" value="BTAD"/>
    <property type="match status" value="1"/>
</dbReference>
<dbReference type="InterPro" id="IPR005158">
    <property type="entry name" value="BTAD"/>
</dbReference>
<dbReference type="InterPro" id="IPR016032">
    <property type="entry name" value="Sig_transdc_resp-reg_C-effctor"/>
</dbReference>
<comment type="caution">
    <text evidence="8">The sequence shown here is derived from an EMBL/GenBank/DDBJ whole genome shotgun (WGS) entry which is preliminary data.</text>
</comment>
<evidence type="ECO:0000256" key="5">
    <source>
        <dbReference type="PROSITE-ProRule" id="PRU01091"/>
    </source>
</evidence>
<dbReference type="SUPFAM" id="SSF48452">
    <property type="entry name" value="TPR-like"/>
    <property type="match status" value="2"/>
</dbReference>
<dbReference type="InterPro" id="IPR011990">
    <property type="entry name" value="TPR-like_helical_dom_sf"/>
</dbReference>
<sequence>MAVFRVLGAVAVENDGVPVDVGPASRRALLAVLLVEAGRVVSTDQLLHRLWPDSPPHNARRNLYSYLSRLRTALGGDGVLERRSGGYVLSVDPMRVDMHRFRNLVIRARQATDDAEAAELFASALDLWRGDAFEDLDVPWLQAVAGVLAAERLAAELDHDDVRLRRGRHGELLPVLQERAAVHPFDERVAGQLMLASYRSGRQSQALDHFRELRERLVSQLGSEPGPELSRLHRRILGRDASLDLVPATGAARSVVPRQLPTPPGGFVGRFADLGFLDDVVADGHRLAVLTGAGGMGKTWLAVHWAQTQRERFPDGQLFLDLRGFDPHEEPVAPKVAIRDLLAAWGIPPRSMPVGLDAQAGLFRSLSADKRVLVVLDNARDTRQVSPLLPGGAGSLTVVTSRSDLTGLVTAHGARRRGLRPLDDRDARDMLRQRVGHTRIAAEPEATDELLTHCAGLPLALGILGVRAALWPELPLGTLTAELNRARLDALDSGELSVGVRAVLDTSIAVASPEAVHVWLLLGIAPGADISPAAVASVAAIPESTAAALLRELTSAHLVDQPAPGRFRMHDLTRLYAAERAAADLPRDAREAALLRLTDHYLHTAFAGERLISPHRPVITLDDPAVGTVHSTFADEDEVHRWFDAELANLTAIQRLAASHHRYDRVWRIAWSMESYLYSRALMHLSAGFWRPAVEGMAHVADPAIEIVCRRRLAVGLAFTHRVDEATEHYRRALELCRVTGDREQEGFVHRGLTVMHTTHGDYARAVSHGERALRLFRELGVALREAESLNNLACGHLGLGDLGRARVHAEAALDIARRLDHSGMLGFVHSTLGDIAHAEERHETALEHYRLSVERFGSDEDLDRVDVIESIGDVLRDLGRDDEAREHWLEARDMLRRQRRDDRADALTTKLATSDTAPPTT</sequence>
<dbReference type="EMBL" id="VLLL01000009">
    <property type="protein sequence ID" value="TWJ07836.1"/>
    <property type="molecule type" value="Genomic_DNA"/>
</dbReference>
<dbReference type="PANTHER" id="PTHR35807:SF1">
    <property type="entry name" value="TRANSCRIPTIONAL REGULATOR REDD"/>
    <property type="match status" value="1"/>
</dbReference>
<dbReference type="SMART" id="SM00028">
    <property type="entry name" value="TPR"/>
    <property type="match status" value="5"/>
</dbReference>
<dbReference type="InterPro" id="IPR001867">
    <property type="entry name" value="OmpR/PhoB-type_DNA-bd"/>
</dbReference>
<keyword evidence="3 5" id="KW-0238">DNA-binding</keyword>
<dbReference type="PRINTS" id="PR00364">
    <property type="entry name" value="DISEASERSIST"/>
</dbReference>
<dbReference type="PANTHER" id="PTHR35807">
    <property type="entry name" value="TRANSCRIPTIONAL REGULATOR REDD-RELATED"/>
    <property type="match status" value="1"/>
</dbReference>
<feature type="region of interest" description="Disordered" evidence="6">
    <location>
        <begin position="900"/>
        <end position="922"/>
    </location>
</feature>
<dbReference type="Proteomes" id="UP000321617">
    <property type="component" value="Unassembled WGS sequence"/>
</dbReference>
<reference evidence="8 9" key="1">
    <citation type="journal article" date="2013" name="Stand. Genomic Sci.">
        <title>Genomic Encyclopedia of Type Strains, Phase I: The one thousand microbial genomes (KMG-I) project.</title>
        <authorList>
            <person name="Kyrpides N.C."/>
            <person name="Woyke T."/>
            <person name="Eisen J.A."/>
            <person name="Garrity G."/>
            <person name="Lilburn T.G."/>
            <person name="Beck B.J."/>
            <person name="Whitman W.B."/>
            <person name="Hugenholtz P."/>
            <person name="Klenk H.P."/>
        </authorList>
    </citation>
    <scope>NUCLEOTIDE SEQUENCE [LARGE SCALE GENOMIC DNA]</scope>
    <source>
        <strain evidence="8 9">DSM 45044</strain>
    </source>
</reference>
<keyword evidence="2" id="KW-0805">Transcription regulation</keyword>
<dbReference type="PROSITE" id="PS51755">
    <property type="entry name" value="OMPR_PHOB"/>
    <property type="match status" value="1"/>
</dbReference>
<evidence type="ECO:0000313" key="8">
    <source>
        <dbReference type="EMBL" id="TWJ07836.1"/>
    </source>
</evidence>
<dbReference type="InterPro" id="IPR027417">
    <property type="entry name" value="P-loop_NTPase"/>
</dbReference>
<dbReference type="InterPro" id="IPR019734">
    <property type="entry name" value="TPR_rpt"/>
</dbReference>
<evidence type="ECO:0000256" key="4">
    <source>
        <dbReference type="ARBA" id="ARBA00023163"/>
    </source>
</evidence>
<dbReference type="Pfam" id="PF03704">
    <property type="entry name" value="BTAD"/>
    <property type="match status" value="1"/>
</dbReference>
<dbReference type="GO" id="GO:0000160">
    <property type="term" value="P:phosphorelay signal transduction system"/>
    <property type="evidence" value="ECO:0007669"/>
    <property type="project" value="InterPro"/>
</dbReference>
<dbReference type="GO" id="GO:0006355">
    <property type="term" value="P:regulation of DNA-templated transcription"/>
    <property type="evidence" value="ECO:0007669"/>
    <property type="project" value="InterPro"/>
</dbReference>
<dbReference type="OrthoDB" id="7628974at2"/>
<organism evidence="8 9">
    <name type="scientific">Stackebrandtia albiflava</name>
    <dbReference type="NCBI Taxonomy" id="406432"/>
    <lineage>
        <taxon>Bacteria</taxon>
        <taxon>Bacillati</taxon>
        <taxon>Actinomycetota</taxon>
        <taxon>Actinomycetes</taxon>
        <taxon>Glycomycetales</taxon>
        <taxon>Glycomycetaceae</taxon>
        <taxon>Stackebrandtia</taxon>
    </lineage>
</organism>
<comment type="similarity">
    <text evidence="1">Belongs to the AfsR/DnrI/RedD regulatory family.</text>
</comment>
<dbReference type="GO" id="GO:0003677">
    <property type="term" value="F:DNA binding"/>
    <property type="evidence" value="ECO:0007669"/>
    <property type="project" value="UniProtKB-UniRule"/>
</dbReference>
<keyword evidence="9" id="KW-1185">Reference proteome</keyword>